<comment type="similarity">
    <text evidence="1">Belongs to the HesB/IscA family.</text>
</comment>
<dbReference type="PATRIC" id="fig|1423766.4.peg.223"/>
<name>A0A0R1P191_9LACO</name>
<dbReference type="SUPFAM" id="SSF89360">
    <property type="entry name" value="HesB-like domain"/>
    <property type="match status" value="1"/>
</dbReference>
<dbReference type="EMBL" id="AZEB01000001">
    <property type="protein sequence ID" value="KRL23498.1"/>
    <property type="molecule type" value="Genomic_DNA"/>
</dbReference>
<dbReference type="PIRSF" id="PIRSF034852">
    <property type="entry name" value="UCP034852"/>
    <property type="match status" value="1"/>
</dbReference>
<sequence>MKIEVTDSASKWFQREMGLSNGNGVSFYGKVYGKTPVHEGFSLALMRDDSPSEVYAQTNKDGINYFVNENDRWFFKGYDLKVDFDPKKDPENVIYTYHENGEL</sequence>
<accession>A0A0R1P191</accession>
<evidence type="ECO:0000313" key="2">
    <source>
        <dbReference type="EMBL" id="KRL23498.1"/>
    </source>
</evidence>
<evidence type="ECO:0000313" key="3">
    <source>
        <dbReference type="Proteomes" id="UP000051439"/>
    </source>
</evidence>
<dbReference type="InterPro" id="IPR008326">
    <property type="entry name" value="PdhI-like"/>
</dbReference>
<dbReference type="Proteomes" id="UP000051439">
    <property type="component" value="Unassembled WGS sequence"/>
</dbReference>
<evidence type="ECO:0000256" key="1">
    <source>
        <dbReference type="ARBA" id="ARBA00006718"/>
    </source>
</evidence>
<organism evidence="2 3">
    <name type="scientific">Lentilactobacillus kisonensis DSM 19906 = JCM 15041</name>
    <dbReference type="NCBI Taxonomy" id="1423766"/>
    <lineage>
        <taxon>Bacteria</taxon>
        <taxon>Bacillati</taxon>
        <taxon>Bacillota</taxon>
        <taxon>Bacilli</taxon>
        <taxon>Lactobacillales</taxon>
        <taxon>Lactobacillaceae</taxon>
        <taxon>Lentilactobacillus</taxon>
    </lineage>
</organism>
<dbReference type="AlphaFoldDB" id="A0A0R1P191"/>
<dbReference type="RefSeq" id="WP_008856875.1">
    <property type="nucleotide sequence ID" value="NZ_AZEB01000001.1"/>
</dbReference>
<proteinExistence type="inferred from homology"/>
<protein>
    <submittedName>
        <fullName evidence="2">HesB-like protein</fullName>
    </submittedName>
</protein>
<reference evidence="2 3" key="1">
    <citation type="journal article" date="2015" name="Genome Announc.">
        <title>Expanding the biotechnology potential of lactobacilli through comparative genomics of 213 strains and associated genera.</title>
        <authorList>
            <person name="Sun Z."/>
            <person name="Harris H.M."/>
            <person name="McCann A."/>
            <person name="Guo C."/>
            <person name="Argimon S."/>
            <person name="Zhang W."/>
            <person name="Yang X."/>
            <person name="Jeffery I.B."/>
            <person name="Cooney J.C."/>
            <person name="Kagawa T.F."/>
            <person name="Liu W."/>
            <person name="Song Y."/>
            <person name="Salvetti E."/>
            <person name="Wrobel A."/>
            <person name="Rasinkangas P."/>
            <person name="Parkhill J."/>
            <person name="Rea M.C."/>
            <person name="O'Sullivan O."/>
            <person name="Ritari J."/>
            <person name="Douillard F.P."/>
            <person name="Paul Ross R."/>
            <person name="Yang R."/>
            <person name="Briner A.E."/>
            <person name="Felis G.E."/>
            <person name="de Vos W.M."/>
            <person name="Barrangou R."/>
            <person name="Klaenhammer T.R."/>
            <person name="Caufield P.W."/>
            <person name="Cui Y."/>
            <person name="Zhang H."/>
            <person name="O'Toole P.W."/>
        </authorList>
    </citation>
    <scope>NUCLEOTIDE SEQUENCE [LARGE SCALE GENOMIC DNA]</scope>
    <source>
        <strain evidence="2 3">DSM 19906</strain>
    </source>
</reference>
<gene>
    <name evidence="2" type="ORF">FC98_GL000225</name>
</gene>
<keyword evidence="3" id="KW-1185">Reference proteome</keyword>
<dbReference type="InterPro" id="IPR035903">
    <property type="entry name" value="HesB-like_dom_sf"/>
</dbReference>
<comment type="caution">
    <text evidence="2">The sequence shown here is derived from an EMBL/GenBank/DDBJ whole genome shotgun (WGS) entry which is preliminary data.</text>
</comment>